<sequence>MTERKDRKGDNRRKKTEQNKRKEEKGEEEMRRREIIKAESREGESVRIGSLRLSNIPGSRVGDASISYRSVRRIIPRQHPFFLPPFFYTRAAVDLQQLQQQKSLLEFRINPHVFALRFSGYKLSRYRQKKEIRYVVIYDMKGLRCVGKILVVINRYRQTDVITLVAEWIMNCH</sequence>
<protein>
    <submittedName>
        <fullName evidence="2">Uncharacterized protein</fullName>
    </submittedName>
</protein>
<dbReference type="AlphaFoldDB" id="A0AAV3YKC6"/>
<evidence type="ECO:0000313" key="3">
    <source>
        <dbReference type="Proteomes" id="UP000735302"/>
    </source>
</evidence>
<feature type="compositionally biased region" description="Basic and acidic residues" evidence="1">
    <location>
        <begin position="16"/>
        <end position="32"/>
    </location>
</feature>
<name>A0AAV3YKC6_9GAST</name>
<gene>
    <name evidence="2" type="ORF">PoB_000917800</name>
</gene>
<organism evidence="2 3">
    <name type="scientific">Plakobranchus ocellatus</name>
    <dbReference type="NCBI Taxonomy" id="259542"/>
    <lineage>
        <taxon>Eukaryota</taxon>
        <taxon>Metazoa</taxon>
        <taxon>Spiralia</taxon>
        <taxon>Lophotrochozoa</taxon>
        <taxon>Mollusca</taxon>
        <taxon>Gastropoda</taxon>
        <taxon>Heterobranchia</taxon>
        <taxon>Euthyneura</taxon>
        <taxon>Panpulmonata</taxon>
        <taxon>Sacoglossa</taxon>
        <taxon>Placobranchoidea</taxon>
        <taxon>Plakobranchidae</taxon>
        <taxon>Plakobranchus</taxon>
    </lineage>
</organism>
<feature type="region of interest" description="Disordered" evidence="1">
    <location>
        <begin position="1"/>
        <end position="32"/>
    </location>
</feature>
<evidence type="ECO:0000256" key="1">
    <source>
        <dbReference type="SAM" id="MobiDB-lite"/>
    </source>
</evidence>
<reference evidence="2 3" key="1">
    <citation type="journal article" date="2021" name="Elife">
        <title>Chloroplast acquisition without the gene transfer in kleptoplastic sea slugs, Plakobranchus ocellatus.</title>
        <authorList>
            <person name="Maeda T."/>
            <person name="Takahashi S."/>
            <person name="Yoshida T."/>
            <person name="Shimamura S."/>
            <person name="Takaki Y."/>
            <person name="Nagai Y."/>
            <person name="Toyoda A."/>
            <person name="Suzuki Y."/>
            <person name="Arimoto A."/>
            <person name="Ishii H."/>
            <person name="Satoh N."/>
            <person name="Nishiyama T."/>
            <person name="Hasebe M."/>
            <person name="Maruyama T."/>
            <person name="Minagawa J."/>
            <person name="Obokata J."/>
            <person name="Shigenobu S."/>
        </authorList>
    </citation>
    <scope>NUCLEOTIDE SEQUENCE [LARGE SCALE GENOMIC DNA]</scope>
</reference>
<accession>A0AAV3YKC6</accession>
<comment type="caution">
    <text evidence="2">The sequence shown here is derived from an EMBL/GenBank/DDBJ whole genome shotgun (WGS) entry which is preliminary data.</text>
</comment>
<keyword evidence="3" id="KW-1185">Reference proteome</keyword>
<proteinExistence type="predicted"/>
<dbReference type="Proteomes" id="UP000735302">
    <property type="component" value="Unassembled WGS sequence"/>
</dbReference>
<dbReference type="EMBL" id="BLXT01001025">
    <property type="protein sequence ID" value="GFN82672.1"/>
    <property type="molecule type" value="Genomic_DNA"/>
</dbReference>
<evidence type="ECO:0000313" key="2">
    <source>
        <dbReference type="EMBL" id="GFN82672.1"/>
    </source>
</evidence>